<dbReference type="InterPro" id="IPR000477">
    <property type="entry name" value="RT_dom"/>
</dbReference>
<dbReference type="InterPro" id="IPR055443">
    <property type="entry name" value="HEAT_ECM29"/>
</dbReference>
<keyword evidence="3" id="KW-1185">Reference proteome</keyword>
<dbReference type="InterPro" id="IPR016024">
    <property type="entry name" value="ARM-type_fold"/>
</dbReference>
<dbReference type="Pfam" id="PF24492">
    <property type="entry name" value="HEAT_ECM29"/>
    <property type="match status" value="1"/>
</dbReference>
<evidence type="ECO:0000313" key="2">
    <source>
        <dbReference type="EMBL" id="WMV55563.1"/>
    </source>
</evidence>
<dbReference type="SUPFAM" id="SSF56672">
    <property type="entry name" value="DNA/RNA polymerases"/>
    <property type="match status" value="1"/>
</dbReference>
<sequence>MDASMLANELVDCRVKQNLPGVLCKLDIEKAYDYVNWSFVLKILRDMGFGNKWINWIEICISTVKFSLIINGNPEGKANENGWLQGFCANANRGEVMEISHLLYADDSLVFCGAEVNQIRHLRAILTIFEGISGLHVNWHKSCLYPVNQVANMQVLAENLGCQVASLPTKYLGMPLGAKNKEVEVWNEVLERCERKLSRWKSQYLSLGGRITLIKSVMDALPTYMMSLFPIPRSIEKKINKSRRIFLWQGNKEKLGYNLVKWDVVTLNKIQGGLGIKKLKLLACFCLQNGTPGIPFLPGYPTNANCDEVPPFLSPEISPLIVPVPRVGVANFISLLAQKVGVNIKPFTTMLLRLLFQAVKEERSATSKRAFANACATVLKYATPSQAQKLIEDTAALHLGDRNEQIACAVLLKSYFSSATDVLGGYNDVIVPVIFISRFEDEKSVSNLYEEMWEENMSSERVTLQLYLGEIVELISGGIMSSSWSRKQKAAQAVSKLCDILGEVVSSQHHVLLSSLLKEIPGRIWEATASRILSSIEVTPTLS</sequence>
<name>A0AAF0ZZS2_SOLVR</name>
<dbReference type="PANTHER" id="PTHR33116:SF78">
    <property type="entry name" value="OS12G0587133 PROTEIN"/>
    <property type="match status" value="1"/>
</dbReference>
<dbReference type="SUPFAM" id="SSF48371">
    <property type="entry name" value="ARM repeat"/>
    <property type="match status" value="1"/>
</dbReference>
<dbReference type="InterPro" id="IPR011989">
    <property type="entry name" value="ARM-like"/>
</dbReference>
<dbReference type="Pfam" id="PF00078">
    <property type="entry name" value="RVT_1"/>
    <property type="match status" value="1"/>
</dbReference>
<gene>
    <name evidence="2" type="ORF">MTR67_048948</name>
</gene>
<dbReference type="InterPro" id="IPR043502">
    <property type="entry name" value="DNA/RNA_pol_sf"/>
</dbReference>
<dbReference type="Gene3D" id="1.25.10.10">
    <property type="entry name" value="Leucine-rich Repeat Variant"/>
    <property type="match status" value="1"/>
</dbReference>
<proteinExistence type="predicted"/>
<evidence type="ECO:0000259" key="1">
    <source>
        <dbReference type="PROSITE" id="PS50878"/>
    </source>
</evidence>
<protein>
    <recommendedName>
        <fullName evidence="1">Reverse transcriptase domain-containing protein</fullName>
    </recommendedName>
</protein>
<feature type="domain" description="Reverse transcriptase" evidence="1">
    <location>
        <begin position="1"/>
        <end position="176"/>
    </location>
</feature>
<dbReference type="PANTHER" id="PTHR33116">
    <property type="entry name" value="REVERSE TRANSCRIPTASE ZINC-BINDING DOMAIN-CONTAINING PROTEIN-RELATED-RELATED"/>
    <property type="match status" value="1"/>
</dbReference>
<organism evidence="2 3">
    <name type="scientific">Solanum verrucosum</name>
    <dbReference type="NCBI Taxonomy" id="315347"/>
    <lineage>
        <taxon>Eukaryota</taxon>
        <taxon>Viridiplantae</taxon>
        <taxon>Streptophyta</taxon>
        <taxon>Embryophyta</taxon>
        <taxon>Tracheophyta</taxon>
        <taxon>Spermatophyta</taxon>
        <taxon>Magnoliopsida</taxon>
        <taxon>eudicotyledons</taxon>
        <taxon>Gunneridae</taxon>
        <taxon>Pentapetalae</taxon>
        <taxon>asterids</taxon>
        <taxon>lamiids</taxon>
        <taxon>Solanales</taxon>
        <taxon>Solanaceae</taxon>
        <taxon>Solanoideae</taxon>
        <taxon>Solaneae</taxon>
        <taxon>Solanum</taxon>
    </lineage>
</organism>
<dbReference type="PROSITE" id="PS50878">
    <property type="entry name" value="RT_POL"/>
    <property type="match status" value="1"/>
</dbReference>
<accession>A0AAF0ZZS2</accession>
<dbReference type="EMBL" id="CP133622">
    <property type="protein sequence ID" value="WMV55563.1"/>
    <property type="molecule type" value="Genomic_DNA"/>
</dbReference>
<reference evidence="2" key="1">
    <citation type="submission" date="2023-08" db="EMBL/GenBank/DDBJ databases">
        <title>A de novo genome assembly of Solanum verrucosum Schlechtendal, a Mexican diploid species geographically isolated from the other diploid A-genome species in potato relatives.</title>
        <authorList>
            <person name="Hosaka K."/>
        </authorList>
    </citation>
    <scope>NUCLEOTIDE SEQUENCE</scope>
    <source>
        <tissue evidence="2">Young leaves</tissue>
    </source>
</reference>
<dbReference type="AlphaFoldDB" id="A0AAF0ZZS2"/>
<dbReference type="Proteomes" id="UP001234989">
    <property type="component" value="Chromosome 11"/>
</dbReference>
<evidence type="ECO:0000313" key="3">
    <source>
        <dbReference type="Proteomes" id="UP001234989"/>
    </source>
</evidence>